<organism evidence="2 3">
    <name type="scientific">Saponaria officinalis</name>
    <name type="common">Common soapwort</name>
    <name type="synonym">Lychnis saponaria</name>
    <dbReference type="NCBI Taxonomy" id="3572"/>
    <lineage>
        <taxon>Eukaryota</taxon>
        <taxon>Viridiplantae</taxon>
        <taxon>Streptophyta</taxon>
        <taxon>Embryophyta</taxon>
        <taxon>Tracheophyta</taxon>
        <taxon>Spermatophyta</taxon>
        <taxon>Magnoliopsida</taxon>
        <taxon>eudicotyledons</taxon>
        <taxon>Gunneridae</taxon>
        <taxon>Pentapetalae</taxon>
        <taxon>Caryophyllales</taxon>
        <taxon>Caryophyllaceae</taxon>
        <taxon>Caryophylleae</taxon>
        <taxon>Saponaria</taxon>
    </lineage>
</organism>
<accession>A0AAW1MXZ7</accession>
<gene>
    <name evidence="2" type="ORF">RND81_02G179300</name>
</gene>
<dbReference type="GO" id="GO:0003723">
    <property type="term" value="F:RNA binding"/>
    <property type="evidence" value="ECO:0007669"/>
    <property type="project" value="InterPro"/>
</dbReference>
<dbReference type="InterPro" id="IPR045040">
    <property type="entry name" value="PORR_fam"/>
</dbReference>
<dbReference type="AlphaFoldDB" id="A0AAW1MXZ7"/>
<dbReference type="EMBL" id="JBDFQZ010000002">
    <property type="protein sequence ID" value="KAK9750189.1"/>
    <property type="molecule type" value="Genomic_DNA"/>
</dbReference>
<evidence type="ECO:0000259" key="1">
    <source>
        <dbReference type="Pfam" id="PF11955"/>
    </source>
</evidence>
<sequence length="316" mass="37146">MFTVYNIDKHFNHHHFHHNHHRRTFIAARIKWVRDPYVDTVVSREKNLLPCLTHKSILLSYPPSSPPSLSAEQSLDSSPSLRRAMAVRLCKFLMLTKACKIPLFAFKLLLDFVAYYPEYFRVCTLEYDGKVLVGLELVKWRGEFATPAILRDGLDCRRGRLKRVLDWVEKWQCLPYISPYEDAFHLAPRSGQAEKYTVSVLHEILSVLISKKTEMNNLLRLGDYLGLGMRFKKAFVHYPGIFYFSNKIRTQTVVLREAFRKDVLLEKNPLMGMRHRYIYLMSKSRKGRKYVRKLSPMNRNQSVRLDVDHLGPFSHK</sequence>
<feature type="domain" description="PORR" evidence="1">
    <location>
        <begin position="80"/>
        <end position="285"/>
    </location>
</feature>
<proteinExistence type="predicted"/>
<dbReference type="InterPro" id="IPR021099">
    <property type="entry name" value="PORR_domain"/>
</dbReference>
<dbReference type="PANTHER" id="PTHR31476:SF19">
    <property type="entry name" value="UBIQUITIN CARBOXYL-TERMINAL HYDROLASE FAMILY PROTEIN"/>
    <property type="match status" value="1"/>
</dbReference>
<evidence type="ECO:0000313" key="2">
    <source>
        <dbReference type="EMBL" id="KAK9750189.1"/>
    </source>
</evidence>
<keyword evidence="3" id="KW-1185">Reference proteome</keyword>
<name>A0AAW1MXZ7_SAPOF</name>
<reference evidence="2" key="1">
    <citation type="submission" date="2024-03" db="EMBL/GenBank/DDBJ databases">
        <title>WGS assembly of Saponaria officinalis var. Norfolk2.</title>
        <authorList>
            <person name="Jenkins J."/>
            <person name="Shu S."/>
            <person name="Grimwood J."/>
            <person name="Barry K."/>
            <person name="Goodstein D."/>
            <person name="Schmutz J."/>
            <person name="Leebens-Mack J."/>
            <person name="Osbourn A."/>
        </authorList>
    </citation>
    <scope>NUCLEOTIDE SEQUENCE [LARGE SCALE GENOMIC DNA]</scope>
    <source>
        <strain evidence="2">JIC</strain>
    </source>
</reference>
<dbReference type="Proteomes" id="UP001443914">
    <property type="component" value="Unassembled WGS sequence"/>
</dbReference>
<comment type="caution">
    <text evidence="2">The sequence shown here is derived from an EMBL/GenBank/DDBJ whole genome shotgun (WGS) entry which is preliminary data.</text>
</comment>
<evidence type="ECO:0000313" key="3">
    <source>
        <dbReference type="Proteomes" id="UP001443914"/>
    </source>
</evidence>
<dbReference type="PANTHER" id="PTHR31476">
    <property type="entry name" value="PROTEIN WHAT'S THIS FACTOR 1 HOMOLOG, CHLOROPLASTIC"/>
    <property type="match status" value="1"/>
</dbReference>
<dbReference type="Pfam" id="PF11955">
    <property type="entry name" value="PORR"/>
    <property type="match status" value="1"/>
</dbReference>
<protein>
    <recommendedName>
        <fullName evidence="1">PORR domain-containing protein</fullName>
    </recommendedName>
</protein>